<dbReference type="InterPro" id="IPR002052">
    <property type="entry name" value="DNA_methylase_N6_adenine_CS"/>
</dbReference>
<dbReference type="RefSeq" id="WP_064025732.1">
    <property type="nucleotide sequence ID" value="NZ_LUUK01000054.1"/>
</dbReference>
<dbReference type="EC" id="2.1.1.297" evidence="5"/>
<feature type="binding site" evidence="5">
    <location>
        <position position="198"/>
    </location>
    <ligand>
        <name>S-adenosyl-L-methionine</name>
        <dbReference type="ChEBI" id="CHEBI:59789"/>
    </ligand>
</feature>
<feature type="binding site" evidence="5">
    <location>
        <position position="183"/>
    </location>
    <ligand>
        <name>S-adenosyl-L-methionine</name>
        <dbReference type="ChEBI" id="CHEBI:59789"/>
    </ligand>
</feature>
<dbReference type="OrthoDB" id="9800643at2"/>
<evidence type="ECO:0000259" key="6">
    <source>
        <dbReference type="Pfam" id="PF05175"/>
    </source>
</evidence>
<dbReference type="Gene3D" id="1.10.8.10">
    <property type="entry name" value="DNA helicase RuvA subunit, C-terminal domain"/>
    <property type="match status" value="1"/>
</dbReference>
<feature type="binding site" evidence="5">
    <location>
        <position position="155"/>
    </location>
    <ligand>
        <name>S-adenosyl-L-methionine</name>
        <dbReference type="ChEBI" id="CHEBI:59789"/>
    </ligand>
</feature>
<dbReference type="GO" id="GO:0102559">
    <property type="term" value="F:peptide chain release factor N(5)-glutamine methyltransferase activity"/>
    <property type="evidence" value="ECO:0007669"/>
    <property type="project" value="UniProtKB-EC"/>
</dbReference>
<dbReference type="Pfam" id="PF05175">
    <property type="entry name" value="MTS"/>
    <property type="match status" value="1"/>
</dbReference>
<dbReference type="InterPro" id="IPR040758">
    <property type="entry name" value="PrmC_N"/>
</dbReference>
<evidence type="ECO:0000313" key="9">
    <source>
        <dbReference type="Proteomes" id="UP000077628"/>
    </source>
</evidence>
<dbReference type="Gene3D" id="3.40.50.150">
    <property type="entry name" value="Vaccinia Virus protein VP39"/>
    <property type="match status" value="1"/>
</dbReference>
<dbReference type="HAMAP" id="MF_02126">
    <property type="entry name" value="RF_methyltr_PrmC"/>
    <property type="match status" value="1"/>
</dbReference>
<evidence type="ECO:0000256" key="4">
    <source>
        <dbReference type="ARBA" id="ARBA00048391"/>
    </source>
</evidence>
<gene>
    <name evidence="5" type="primary">prmC</name>
    <name evidence="8" type="ORF">A1355_21330</name>
</gene>
<evidence type="ECO:0000313" key="8">
    <source>
        <dbReference type="EMBL" id="OAI23835.1"/>
    </source>
</evidence>
<organism evidence="8 9">
    <name type="scientific">Methylomonas koyamae</name>
    <dbReference type="NCBI Taxonomy" id="702114"/>
    <lineage>
        <taxon>Bacteria</taxon>
        <taxon>Pseudomonadati</taxon>
        <taxon>Pseudomonadota</taxon>
        <taxon>Gammaproteobacteria</taxon>
        <taxon>Methylococcales</taxon>
        <taxon>Methylococcaceae</taxon>
        <taxon>Methylomonas</taxon>
    </lineage>
</organism>
<accession>A0A177P0Q2</accession>
<dbReference type="GO" id="GO:0003676">
    <property type="term" value="F:nucleic acid binding"/>
    <property type="evidence" value="ECO:0007669"/>
    <property type="project" value="InterPro"/>
</dbReference>
<proteinExistence type="inferred from homology"/>
<comment type="catalytic activity">
    <reaction evidence="4 5">
        <text>L-glutaminyl-[peptide chain release factor] + S-adenosyl-L-methionine = N(5)-methyl-L-glutaminyl-[peptide chain release factor] + S-adenosyl-L-homocysteine + H(+)</text>
        <dbReference type="Rhea" id="RHEA:42896"/>
        <dbReference type="Rhea" id="RHEA-COMP:10271"/>
        <dbReference type="Rhea" id="RHEA-COMP:10272"/>
        <dbReference type="ChEBI" id="CHEBI:15378"/>
        <dbReference type="ChEBI" id="CHEBI:30011"/>
        <dbReference type="ChEBI" id="CHEBI:57856"/>
        <dbReference type="ChEBI" id="CHEBI:59789"/>
        <dbReference type="ChEBI" id="CHEBI:61891"/>
        <dbReference type="EC" id="2.1.1.297"/>
    </reaction>
</comment>
<protein>
    <recommendedName>
        <fullName evidence="5">Release factor glutamine methyltransferase</fullName>
        <shortName evidence="5">RF MTase</shortName>
        <ecNumber evidence="5">2.1.1.297</ecNumber>
    </recommendedName>
    <alternativeName>
        <fullName evidence="5">N5-glutamine methyltransferase PrmC</fullName>
    </alternativeName>
    <alternativeName>
        <fullName evidence="5">Protein-(glutamine-N5) MTase PrmC</fullName>
    </alternativeName>
    <alternativeName>
        <fullName evidence="5">Protein-glutamine N-methyltransferase PrmC</fullName>
    </alternativeName>
</protein>
<feature type="domain" description="Methyltransferase small" evidence="6">
    <location>
        <begin position="118"/>
        <end position="206"/>
    </location>
</feature>
<dbReference type="PANTHER" id="PTHR18895">
    <property type="entry name" value="HEMK METHYLTRANSFERASE"/>
    <property type="match status" value="1"/>
</dbReference>
<dbReference type="EMBL" id="LUUK01000054">
    <property type="protein sequence ID" value="OAI23835.1"/>
    <property type="molecule type" value="Genomic_DNA"/>
</dbReference>
<dbReference type="InterPro" id="IPR019874">
    <property type="entry name" value="RF_methyltr_PrmC"/>
</dbReference>
<dbReference type="PANTHER" id="PTHR18895:SF74">
    <property type="entry name" value="MTRF1L RELEASE FACTOR GLUTAMINE METHYLTRANSFERASE"/>
    <property type="match status" value="1"/>
</dbReference>
<evidence type="ECO:0000256" key="1">
    <source>
        <dbReference type="ARBA" id="ARBA00022603"/>
    </source>
</evidence>
<dbReference type="NCBIfam" id="TIGR03534">
    <property type="entry name" value="RF_mod_PrmC"/>
    <property type="match status" value="1"/>
</dbReference>
<dbReference type="AlphaFoldDB" id="A0A177P0Q2"/>
<comment type="similarity">
    <text evidence="5">Belongs to the protein N5-glutamine methyltransferase family. PrmC subfamily.</text>
</comment>
<dbReference type="SUPFAM" id="SSF53335">
    <property type="entry name" value="S-adenosyl-L-methionine-dependent methyltransferases"/>
    <property type="match status" value="1"/>
</dbReference>
<dbReference type="PROSITE" id="PS00092">
    <property type="entry name" value="N6_MTASE"/>
    <property type="match status" value="1"/>
</dbReference>
<dbReference type="InterPro" id="IPR029063">
    <property type="entry name" value="SAM-dependent_MTases_sf"/>
</dbReference>
<dbReference type="InterPro" id="IPR050320">
    <property type="entry name" value="N5-glutamine_MTase"/>
</dbReference>
<dbReference type="InterPro" id="IPR004556">
    <property type="entry name" value="HemK-like"/>
</dbReference>
<dbReference type="GO" id="GO:0032259">
    <property type="term" value="P:methylation"/>
    <property type="evidence" value="ECO:0007669"/>
    <property type="project" value="UniProtKB-KW"/>
</dbReference>
<keyword evidence="1 5" id="KW-0489">Methyltransferase</keyword>
<reference evidence="9" key="1">
    <citation type="submission" date="2016-03" db="EMBL/GenBank/DDBJ databases">
        <authorList>
            <person name="Heylen K."/>
            <person name="De Vos P."/>
            <person name="Vekeman B."/>
        </authorList>
    </citation>
    <scope>NUCLEOTIDE SEQUENCE [LARGE SCALE GENOMIC DNA]</scope>
    <source>
        <strain evidence="9">R-45383</strain>
    </source>
</reference>
<dbReference type="FunFam" id="3.40.50.150:FF:000053">
    <property type="entry name" value="Release factor glutamine methyltransferase"/>
    <property type="match status" value="1"/>
</dbReference>
<comment type="function">
    <text evidence="5">Methylates the class 1 translation termination release factors RF1/PrfA and RF2/PrfB on the glutamine residue of the universally conserved GGQ motif.</text>
</comment>
<comment type="caution">
    <text evidence="8">The sequence shown here is derived from an EMBL/GenBank/DDBJ whole genome shotgun (WGS) entry which is preliminary data.</text>
</comment>
<sequence length="293" mass="32330">MLDSTKPVVDPGATSIATLLEAGERQLTKTSPSARLDAEVLLCHCLRQPRSYLRAWPERHPDLPQTEEFQRMLALRSQGHPVAYLLGLREFWSREFIVTPDVLIPRPDSELLVELSLAGLARDRSAKILDLGTGSGILAITLAAERPLSTVLACDNSSPALSVAERNAERLGVNNVRFVKSDWFAQVTERDFDLILSNPPYIAAEDPHLQQGDVRFEPRSALVSQKQGLSDIESIAEQAGRHLKPGGRLLVEHGYDQTAPVQAIFDNHGYRAVATHRDLAGNPRVTSGLWQPL</sequence>
<evidence type="ECO:0000256" key="2">
    <source>
        <dbReference type="ARBA" id="ARBA00022679"/>
    </source>
</evidence>
<keyword evidence="9" id="KW-1185">Reference proteome</keyword>
<evidence type="ECO:0000256" key="5">
    <source>
        <dbReference type="HAMAP-Rule" id="MF_02126"/>
    </source>
</evidence>
<dbReference type="Pfam" id="PF17827">
    <property type="entry name" value="PrmC_N"/>
    <property type="match status" value="1"/>
</dbReference>
<dbReference type="NCBIfam" id="TIGR00536">
    <property type="entry name" value="hemK_fam"/>
    <property type="match status" value="1"/>
</dbReference>
<feature type="domain" description="Release factor glutamine methyltransferase N-terminal" evidence="7">
    <location>
        <begin position="19"/>
        <end position="87"/>
    </location>
</feature>
<name>A0A177P0Q2_9GAMM</name>
<evidence type="ECO:0000256" key="3">
    <source>
        <dbReference type="ARBA" id="ARBA00022691"/>
    </source>
</evidence>
<dbReference type="STRING" id="702114.A1355_21330"/>
<evidence type="ECO:0000259" key="7">
    <source>
        <dbReference type="Pfam" id="PF17827"/>
    </source>
</evidence>
<feature type="binding site" evidence="5">
    <location>
        <begin position="132"/>
        <end position="136"/>
    </location>
    <ligand>
        <name>S-adenosyl-L-methionine</name>
        <dbReference type="ChEBI" id="CHEBI:59789"/>
    </ligand>
</feature>
<keyword evidence="2 5" id="KW-0808">Transferase</keyword>
<dbReference type="InterPro" id="IPR007848">
    <property type="entry name" value="Small_mtfrase_dom"/>
</dbReference>
<dbReference type="CDD" id="cd02440">
    <property type="entry name" value="AdoMet_MTases"/>
    <property type="match status" value="1"/>
</dbReference>
<feature type="binding site" evidence="5">
    <location>
        <begin position="198"/>
        <end position="201"/>
    </location>
    <ligand>
        <name>substrate</name>
    </ligand>
</feature>
<dbReference type="Proteomes" id="UP000077628">
    <property type="component" value="Unassembled WGS sequence"/>
</dbReference>
<keyword evidence="3 5" id="KW-0949">S-adenosyl-L-methionine</keyword>